<comment type="caution">
    <text evidence="15">The sequence shown here is derived from an EMBL/GenBank/DDBJ whole genome shotgun (WGS) entry which is preliminary data.</text>
</comment>
<evidence type="ECO:0000256" key="10">
    <source>
        <dbReference type="ARBA" id="ARBA00023163"/>
    </source>
</evidence>
<evidence type="ECO:0000256" key="6">
    <source>
        <dbReference type="ARBA" id="ARBA00023002"/>
    </source>
</evidence>
<keyword evidence="5" id="KW-0479">Metal-binding</keyword>
<keyword evidence="9" id="KW-0496">Mitochondrion</keyword>
<dbReference type="InterPro" id="IPR036314">
    <property type="entry name" value="SOD_C_sf"/>
</dbReference>
<evidence type="ECO:0000256" key="8">
    <source>
        <dbReference type="ARBA" id="ARBA00023125"/>
    </source>
</evidence>
<evidence type="ECO:0000256" key="12">
    <source>
        <dbReference type="ARBA" id="ARBA00049204"/>
    </source>
</evidence>
<dbReference type="AlphaFoldDB" id="A0A9R1WE34"/>
<organism evidence="15 16">
    <name type="scientific">Lactuca sativa</name>
    <name type="common">Garden lettuce</name>
    <dbReference type="NCBI Taxonomy" id="4236"/>
    <lineage>
        <taxon>Eukaryota</taxon>
        <taxon>Viridiplantae</taxon>
        <taxon>Streptophyta</taxon>
        <taxon>Embryophyta</taxon>
        <taxon>Tracheophyta</taxon>
        <taxon>Spermatophyta</taxon>
        <taxon>Magnoliopsida</taxon>
        <taxon>eudicotyledons</taxon>
        <taxon>Gunneridae</taxon>
        <taxon>Pentapetalae</taxon>
        <taxon>asterids</taxon>
        <taxon>campanulids</taxon>
        <taxon>Asterales</taxon>
        <taxon>Asteraceae</taxon>
        <taxon>Cichorioideae</taxon>
        <taxon>Cichorieae</taxon>
        <taxon>Lactucinae</taxon>
        <taxon>Lactuca</taxon>
    </lineage>
</organism>
<evidence type="ECO:0000256" key="4">
    <source>
        <dbReference type="ARBA" id="ARBA00012682"/>
    </source>
</evidence>
<dbReference type="PRINTS" id="PR01703">
    <property type="entry name" value="MNSODISMTASE"/>
</dbReference>
<dbReference type="GO" id="GO:0003677">
    <property type="term" value="F:DNA binding"/>
    <property type="evidence" value="ECO:0007669"/>
    <property type="project" value="UniProtKB-KW"/>
</dbReference>
<dbReference type="Gene3D" id="3.30.70.260">
    <property type="match status" value="1"/>
</dbReference>
<keyword evidence="6" id="KW-0560">Oxidoreductase</keyword>
<feature type="region of interest" description="Disordered" evidence="13">
    <location>
        <begin position="158"/>
        <end position="208"/>
    </location>
</feature>
<evidence type="ECO:0000256" key="1">
    <source>
        <dbReference type="ARBA" id="ARBA00004123"/>
    </source>
</evidence>
<evidence type="ECO:0000259" key="14">
    <source>
        <dbReference type="PROSITE" id="PS50217"/>
    </source>
</evidence>
<dbReference type="GO" id="GO:0030145">
    <property type="term" value="F:manganese ion binding"/>
    <property type="evidence" value="ECO:0000318"/>
    <property type="project" value="GO_Central"/>
</dbReference>
<evidence type="ECO:0000256" key="9">
    <source>
        <dbReference type="ARBA" id="ARBA00023128"/>
    </source>
</evidence>
<keyword evidence="10" id="KW-0804">Transcription</keyword>
<dbReference type="CDD" id="cd14702">
    <property type="entry name" value="bZIP_plant_GBF1"/>
    <property type="match status" value="1"/>
</dbReference>
<dbReference type="SUPFAM" id="SSF57959">
    <property type="entry name" value="Leucine zipper domain"/>
    <property type="match status" value="1"/>
</dbReference>
<dbReference type="GO" id="GO:0046983">
    <property type="term" value="F:protein dimerization activity"/>
    <property type="evidence" value="ECO:0007669"/>
    <property type="project" value="UniProtKB-ARBA"/>
</dbReference>
<dbReference type="Pfam" id="PF02777">
    <property type="entry name" value="Sod_Fe_C"/>
    <property type="match status" value="1"/>
</dbReference>
<comment type="subcellular location">
    <subcellularLocation>
        <location evidence="2">Mitochondrion</location>
    </subcellularLocation>
    <subcellularLocation>
        <location evidence="1">Nucleus</location>
    </subcellularLocation>
</comment>
<dbReference type="Gene3D" id="1.10.287.990">
    <property type="entry name" value="Fe,Mn superoxide dismutase (SOD) domain"/>
    <property type="match status" value="1"/>
</dbReference>
<dbReference type="PANTHER" id="PTHR11404">
    <property type="entry name" value="SUPEROXIDE DISMUTASE 2"/>
    <property type="match status" value="1"/>
</dbReference>
<dbReference type="GO" id="GO:0005739">
    <property type="term" value="C:mitochondrion"/>
    <property type="evidence" value="ECO:0000318"/>
    <property type="project" value="GO_Central"/>
</dbReference>
<dbReference type="PROSITE" id="PS50217">
    <property type="entry name" value="BZIP"/>
    <property type="match status" value="1"/>
</dbReference>
<reference evidence="15 16" key="1">
    <citation type="journal article" date="2017" name="Nat. Commun.">
        <title>Genome assembly with in vitro proximity ligation data and whole-genome triplication in lettuce.</title>
        <authorList>
            <person name="Reyes-Chin-Wo S."/>
            <person name="Wang Z."/>
            <person name="Yang X."/>
            <person name="Kozik A."/>
            <person name="Arikit S."/>
            <person name="Song C."/>
            <person name="Xia L."/>
            <person name="Froenicke L."/>
            <person name="Lavelle D.O."/>
            <person name="Truco M.J."/>
            <person name="Xia R."/>
            <person name="Zhu S."/>
            <person name="Xu C."/>
            <person name="Xu H."/>
            <person name="Xu X."/>
            <person name="Cox K."/>
            <person name="Korf I."/>
            <person name="Meyers B.C."/>
            <person name="Michelmore R.W."/>
        </authorList>
    </citation>
    <scope>NUCLEOTIDE SEQUENCE [LARGE SCALE GENOMIC DNA]</scope>
    <source>
        <strain evidence="16">cv. Salinas</strain>
        <tissue evidence="15">Seedlings</tissue>
    </source>
</reference>
<dbReference type="Pfam" id="PF00170">
    <property type="entry name" value="bZIP_1"/>
    <property type="match status" value="1"/>
</dbReference>
<dbReference type="InterPro" id="IPR001189">
    <property type="entry name" value="Mn/Fe_SOD"/>
</dbReference>
<keyword evidence="16" id="KW-1185">Reference proteome</keyword>
<dbReference type="EC" id="1.15.1.1" evidence="4"/>
<dbReference type="PANTHER" id="PTHR11404:SF6">
    <property type="entry name" value="SUPEROXIDE DISMUTASE [MN], MITOCHONDRIAL"/>
    <property type="match status" value="1"/>
</dbReference>
<gene>
    <name evidence="15" type="ORF">LSAT_V11C200094430</name>
</gene>
<sequence>MVTSQIWDRKSEVQGTIGNIKRRKAKAEEASGLKIVLFFFMYKDYSLLLHLFLEHMALRTLATAKTLGAISKFWQHVCGLQTFTLPDLSYDYGALESAISGEIMQLHHQKHHRTYITNYNKAIEQLDDAITKGDASTVVKFQSTIKFNGEGILMASSSGTTTSSGGSYPIQNSGSDEDLQQLMDQRRKKRMISNRESTRRSRKRKQKHLDDLKSQLNQLRNENNQIISSVSITTQHYISVEAENSVLRAQVAELSHRLQSLNEMIAFMYQPVDTGCRFEDEQYGSGGGTEFVDEFMNNSLSYLYANQPIMASADMIHFSSVEKLIAKKNAKGAAVQGSGWAWLAVDIELKRLVVETTSNQDPLVTKGPSLVPLLGIDVSEHAFKQISFLYGIQIVHISTYICYKNVRPDYLKNIWKVINWKYASELPEFMMGLANLALLSGERSSLKVLVICKEKGHSLASDPTSIFTLTYPHLSQVLGPISQALHHAPQYLDGLPTVCILHVLRLANLDSADKKIVALESIRDTGAVASSRAAEIGLDILAQTIQVSPNDLDNITRFLILAREPIIQGIDKPHKTSIVFTLEEGPRVLFNGLAVFALREINLSKVTFSTTSFYLSR</sequence>
<keyword evidence="8" id="KW-0238">DNA-binding</keyword>
<comment type="similarity">
    <text evidence="3">Belongs to the iron/manganese superoxide dismutase family.</text>
</comment>
<proteinExistence type="inferred from homology"/>
<dbReference type="EMBL" id="NBSK02000002">
    <property type="protein sequence ID" value="KAJ0223475.1"/>
    <property type="molecule type" value="Genomic_DNA"/>
</dbReference>
<evidence type="ECO:0000256" key="7">
    <source>
        <dbReference type="ARBA" id="ARBA00023015"/>
    </source>
</evidence>
<evidence type="ECO:0000256" key="3">
    <source>
        <dbReference type="ARBA" id="ARBA00008714"/>
    </source>
</evidence>
<feature type="domain" description="BZIP" evidence="14">
    <location>
        <begin position="184"/>
        <end position="247"/>
    </location>
</feature>
<dbReference type="InterPro" id="IPR004827">
    <property type="entry name" value="bZIP"/>
</dbReference>
<dbReference type="FunFam" id="1.20.5.170:FF:000020">
    <property type="entry name" value="BZIP transcription factor"/>
    <property type="match status" value="1"/>
</dbReference>
<dbReference type="SUPFAM" id="SSF54719">
    <property type="entry name" value="Fe,Mn superoxide dismutase (SOD), C-terminal domain"/>
    <property type="match status" value="1"/>
</dbReference>
<dbReference type="InterPro" id="IPR019832">
    <property type="entry name" value="Mn/Fe_SOD_C"/>
</dbReference>
<dbReference type="GO" id="GO:0005634">
    <property type="term" value="C:nucleus"/>
    <property type="evidence" value="ECO:0007669"/>
    <property type="project" value="UniProtKB-SubCell"/>
</dbReference>
<evidence type="ECO:0000256" key="11">
    <source>
        <dbReference type="ARBA" id="ARBA00023242"/>
    </source>
</evidence>
<evidence type="ECO:0000313" key="15">
    <source>
        <dbReference type="EMBL" id="KAJ0223475.1"/>
    </source>
</evidence>
<dbReference type="GO" id="GO:0003700">
    <property type="term" value="F:DNA-binding transcription factor activity"/>
    <property type="evidence" value="ECO:0007669"/>
    <property type="project" value="InterPro"/>
</dbReference>
<evidence type="ECO:0000256" key="13">
    <source>
        <dbReference type="SAM" id="MobiDB-lite"/>
    </source>
</evidence>
<accession>A0A9R1WE34</accession>
<dbReference type="Pfam" id="PF00081">
    <property type="entry name" value="Sod_Fe_N"/>
    <property type="match status" value="1"/>
</dbReference>
<evidence type="ECO:0000313" key="16">
    <source>
        <dbReference type="Proteomes" id="UP000235145"/>
    </source>
</evidence>
<keyword evidence="7" id="KW-0805">Transcription regulation</keyword>
<evidence type="ECO:0000256" key="2">
    <source>
        <dbReference type="ARBA" id="ARBA00004173"/>
    </source>
</evidence>
<dbReference type="InterPro" id="IPR045314">
    <property type="entry name" value="bZIP_plant_GBF1"/>
</dbReference>
<dbReference type="InterPro" id="IPR036324">
    <property type="entry name" value="Mn/Fe_SOD_N_sf"/>
</dbReference>
<dbReference type="Gene3D" id="1.20.5.170">
    <property type="match status" value="1"/>
</dbReference>
<name>A0A9R1WE34_LACSA</name>
<evidence type="ECO:0000256" key="5">
    <source>
        <dbReference type="ARBA" id="ARBA00022723"/>
    </source>
</evidence>
<feature type="compositionally biased region" description="Low complexity" evidence="13">
    <location>
        <begin position="158"/>
        <end position="167"/>
    </location>
</feature>
<dbReference type="Proteomes" id="UP000235145">
    <property type="component" value="Unassembled WGS sequence"/>
</dbReference>
<dbReference type="Gene3D" id="3.55.40.20">
    <property type="entry name" value="Iron/manganese superoxide dismutase, C-terminal domain"/>
    <property type="match status" value="1"/>
</dbReference>
<dbReference type="InterPro" id="IPR019831">
    <property type="entry name" value="Mn/Fe_SOD_N"/>
</dbReference>
<dbReference type="InterPro" id="IPR046347">
    <property type="entry name" value="bZIP_sf"/>
</dbReference>
<keyword evidence="11" id="KW-0539">Nucleus</keyword>
<dbReference type="SMART" id="SM00338">
    <property type="entry name" value="BRLZ"/>
    <property type="match status" value="1"/>
</dbReference>
<protein>
    <recommendedName>
        <fullName evidence="4">superoxide dismutase</fullName>
        <ecNumber evidence="4">1.15.1.1</ecNumber>
    </recommendedName>
</protein>
<dbReference type="SUPFAM" id="SSF46609">
    <property type="entry name" value="Fe,Mn superoxide dismutase (SOD), N-terminal domain"/>
    <property type="match status" value="1"/>
</dbReference>
<dbReference type="GO" id="GO:0004784">
    <property type="term" value="F:superoxide dismutase activity"/>
    <property type="evidence" value="ECO:0000318"/>
    <property type="project" value="GO_Central"/>
</dbReference>
<comment type="catalytic activity">
    <reaction evidence="12">
        <text>2 superoxide + 2 H(+) = H2O2 + O2</text>
        <dbReference type="Rhea" id="RHEA:20696"/>
        <dbReference type="ChEBI" id="CHEBI:15378"/>
        <dbReference type="ChEBI" id="CHEBI:15379"/>
        <dbReference type="ChEBI" id="CHEBI:16240"/>
        <dbReference type="ChEBI" id="CHEBI:18421"/>
        <dbReference type="EC" id="1.15.1.1"/>
    </reaction>
</comment>
<dbReference type="InterPro" id="IPR050265">
    <property type="entry name" value="Fe/Mn_Superoxide_Dismutase"/>
</dbReference>